<sequence length="39" mass="4606">MAKDQNKPMTITSQCIWPNHDDTYNKMTKSLYIPYSQNV</sequence>
<dbReference type="Proteomes" id="UP000032142">
    <property type="component" value="Unassembled WGS sequence"/>
</dbReference>
<dbReference type="AlphaFoldDB" id="A0A0B0MP63"/>
<accession>A0A0B0MP63</accession>
<reference evidence="2" key="1">
    <citation type="submission" date="2014-09" db="EMBL/GenBank/DDBJ databases">
        <authorList>
            <person name="Mudge J."/>
            <person name="Ramaraj T."/>
            <person name="Lindquist I.E."/>
            <person name="Bharti A.K."/>
            <person name="Sundararajan A."/>
            <person name="Cameron C.T."/>
            <person name="Woodward J.E."/>
            <person name="May G.D."/>
            <person name="Brubaker C."/>
            <person name="Broadhvest J."/>
            <person name="Wilkins T.A."/>
        </authorList>
    </citation>
    <scope>NUCLEOTIDE SEQUENCE</scope>
    <source>
        <strain evidence="2">cv. AKA8401</strain>
    </source>
</reference>
<comment type="caution">
    <text evidence="1">The sequence shown here is derived from an EMBL/GenBank/DDBJ whole genome shotgun (WGS) entry which is preliminary data.</text>
</comment>
<proteinExistence type="predicted"/>
<dbReference type="EMBL" id="JRRC01245056">
    <property type="protein sequence ID" value="KHG02162.1"/>
    <property type="molecule type" value="Genomic_DNA"/>
</dbReference>
<gene>
    <name evidence="1" type="ORF">F383_24555</name>
</gene>
<evidence type="ECO:0000313" key="1">
    <source>
        <dbReference type="EMBL" id="KHG02162.1"/>
    </source>
</evidence>
<evidence type="ECO:0000313" key="2">
    <source>
        <dbReference type="Proteomes" id="UP000032142"/>
    </source>
</evidence>
<keyword evidence="2" id="KW-1185">Reference proteome</keyword>
<organism evidence="1 2">
    <name type="scientific">Gossypium arboreum</name>
    <name type="common">Tree cotton</name>
    <name type="synonym">Gossypium nanking</name>
    <dbReference type="NCBI Taxonomy" id="29729"/>
    <lineage>
        <taxon>Eukaryota</taxon>
        <taxon>Viridiplantae</taxon>
        <taxon>Streptophyta</taxon>
        <taxon>Embryophyta</taxon>
        <taxon>Tracheophyta</taxon>
        <taxon>Spermatophyta</taxon>
        <taxon>Magnoliopsida</taxon>
        <taxon>eudicotyledons</taxon>
        <taxon>Gunneridae</taxon>
        <taxon>Pentapetalae</taxon>
        <taxon>rosids</taxon>
        <taxon>malvids</taxon>
        <taxon>Malvales</taxon>
        <taxon>Malvaceae</taxon>
        <taxon>Malvoideae</taxon>
        <taxon>Gossypium</taxon>
    </lineage>
</organism>
<name>A0A0B0MP63_GOSAR</name>
<protein>
    <submittedName>
        <fullName evidence="1">Uncharacterized protein</fullName>
    </submittedName>
</protein>